<keyword evidence="7" id="KW-0813">Transport</keyword>
<feature type="region of interest" description="Disordered" evidence="8">
    <location>
        <begin position="1"/>
        <end position="21"/>
    </location>
</feature>
<keyword evidence="3 7" id="KW-0653">Protein transport</keyword>
<evidence type="ECO:0000256" key="7">
    <source>
        <dbReference type="HAMAP-Rule" id="MF_00902"/>
    </source>
</evidence>
<dbReference type="RefSeq" id="WP_026339580.1">
    <property type="nucleotide sequence ID" value="NZ_JBHUNE010000006.1"/>
</dbReference>
<comment type="function">
    <text evidence="7">Part of the twin-arginine translocation (Tat) system that transports large folded proteins containing a characteristic twin-arginine motif in their signal peptide across membranes. Together with TatB, TatC is part of a receptor directly interacting with Tat signal peptides.</text>
</comment>
<evidence type="ECO:0000256" key="5">
    <source>
        <dbReference type="ARBA" id="ARBA00023010"/>
    </source>
</evidence>
<dbReference type="InterPro" id="IPR002033">
    <property type="entry name" value="TatC"/>
</dbReference>
<evidence type="ECO:0000256" key="8">
    <source>
        <dbReference type="SAM" id="MobiDB-lite"/>
    </source>
</evidence>
<dbReference type="EMBL" id="JBHUNE010000006">
    <property type="protein sequence ID" value="MFD2758647.1"/>
    <property type="molecule type" value="Genomic_DNA"/>
</dbReference>
<accession>A0ABW5V1U2</accession>
<feature type="transmembrane region" description="Helical" evidence="7">
    <location>
        <begin position="173"/>
        <end position="199"/>
    </location>
</feature>
<protein>
    <recommendedName>
        <fullName evidence="7">Sec-independent protein translocase protein TatC</fullName>
    </recommendedName>
</protein>
<keyword evidence="7" id="KW-1003">Cell membrane</keyword>
<feature type="transmembrane region" description="Helical" evidence="7">
    <location>
        <begin position="126"/>
        <end position="153"/>
    </location>
</feature>
<keyword evidence="10" id="KW-1185">Reference proteome</keyword>
<reference evidence="10" key="1">
    <citation type="journal article" date="2019" name="Int. J. Syst. Evol. Microbiol.">
        <title>The Global Catalogue of Microorganisms (GCM) 10K type strain sequencing project: providing services to taxonomists for standard genome sequencing and annotation.</title>
        <authorList>
            <consortium name="The Broad Institute Genomics Platform"/>
            <consortium name="The Broad Institute Genome Sequencing Center for Infectious Disease"/>
            <person name="Wu L."/>
            <person name="Ma J."/>
        </authorList>
    </citation>
    <scope>NUCLEOTIDE SEQUENCE [LARGE SCALE GENOMIC DNA]</scope>
    <source>
        <strain evidence="10">TISTR 1514</strain>
    </source>
</reference>
<proteinExistence type="inferred from homology"/>
<organism evidence="9 10">
    <name type="scientific">Gulosibacter faecalis</name>
    <dbReference type="NCBI Taxonomy" id="272240"/>
    <lineage>
        <taxon>Bacteria</taxon>
        <taxon>Bacillati</taxon>
        <taxon>Actinomycetota</taxon>
        <taxon>Actinomycetes</taxon>
        <taxon>Micrococcales</taxon>
        <taxon>Microbacteriaceae</taxon>
        <taxon>Gulosibacter</taxon>
    </lineage>
</organism>
<dbReference type="HAMAP" id="MF_00902">
    <property type="entry name" value="TatC"/>
    <property type="match status" value="1"/>
</dbReference>
<keyword evidence="5 7" id="KW-0811">Translocation</keyword>
<evidence type="ECO:0000256" key="2">
    <source>
        <dbReference type="ARBA" id="ARBA00022692"/>
    </source>
</evidence>
<evidence type="ECO:0000256" key="6">
    <source>
        <dbReference type="ARBA" id="ARBA00023136"/>
    </source>
</evidence>
<comment type="similarity">
    <text evidence="7">Belongs to the TatC family.</text>
</comment>
<feature type="transmembrane region" description="Helical" evidence="7">
    <location>
        <begin position="211"/>
        <end position="230"/>
    </location>
</feature>
<keyword evidence="2 7" id="KW-0812">Transmembrane</keyword>
<feature type="compositionally biased region" description="Basic residues" evidence="8">
    <location>
        <begin position="1"/>
        <end position="14"/>
    </location>
</feature>
<dbReference type="PANTHER" id="PTHR30371:SF0">
    <property type="entry name" value="SEC-INDEPENDENT PROTEIN TRANSLOCASE PROTEIN TATC, CHLOROPLASTIC-RELATED"/>
    <property type="match status" value="1"/>
</dbReference>
<comment type="caution">
    <text evidence="9">The sequence shown here is derived from an EMBL/GenBank/DDBJ whole genome shotgun (WGS) entry which is preliminary data.</text>
</comment>
<evidence type="ECO:0000256" key="1">
    <source>
        <dbReference type="ARBA" id="ARBA00004141"/>
    </source>
</evidence>
<dbReference type="NCBIfam" id="TIGR00945">
    <property type="entry name" value="tatC"/>
    <property type="match status" value="1"/>
</dbReference>
<dbReference type="PANTHER" id="PTHR30371">
    <property type="entry name" value="SEC-INDEPENDENT PROTEIN TRANSLOCASE PROTEIN TATC"/>
    <property type="match status" value="1"/>
</dbReference>
<dbReference type="Proteomes" id="UP001597492">
    <property type="component" value="Unassembled WGS sequence"/>
</dbReference>
<dbReference type="Pfam" id="PF00902">
    <property type="entry name" value="TatC"/>
    <property type="match status" value="1"/>
</dbReference>
<evidence type="ECO:0000256" key="4">
    <source>
        <dbReference type="ARBA" id="ARBA00022989"/>
    </source>
</evidence>
<feature type="transmembrane region" description="Helical" evidence="7">
    <location>
        <begin position="236"/>
        <end position="256"/>
    </location>
</feature>
<evidence type="ECO:0000313" key="9">
    <source>
        <dbReference type="EMBL" id="MFD2758647.1"/>
    </source>
</evidence>
<keyword evidence="4 7" id="KW-1133">Transmembrane helix</keyword>
<keyword evidence="6 7" id="KW-0472">Membrane</keyword>
<sequence>MTAPQKQRRKRQKYSSKSNPQGKMRLADHLIEFRNRFIICALAIIVAMIGGFLLTDFAFDVLRRPIDVLNEQRDGGVSINFGNVTTAFDLRLQVALTLGVVIASPVWLYQAWMFMMPGLRKGERRYVLGFLGAAIPLFLGGNVLGIFIMPRIIEMMATFVPIEDTIWYDAKTYYSFVLTLCLAVGIAFVVPVLLVMLNFAGILEGMSILKAWRYAVLICALFGAIATPAADVLSMFLLMVPMIVLYFLAVGIAVLNDRRRRKRDEKEAAATLNA</sequence>
<evidence type="ECO:0000313" key="10">
    <source>
        <dbReference type="Proteomes" id="UP001597492"/>
    </source>
</evidence>
<feature type="transmembrane region" description="Helical" evidence="7">
    <location>
        <begin position="33"/>
        <end position="54"/>
    </location>
</feature>
<gene>
    <name evidence="7 9" type="primary">tatC</name>
    <name evidence="9" type="ORF">ACFSW7_09690</name>
</gene>
<feature type="transmembrane region" description="Helical" evidence="7">
    <location>
        <begin position="94"/>
        <end position="114"/>
    </location>
</feature>
<evidence type="ECO:0000256" key="3">
    <source>
        <dbReference type="ARBA" id="ARBA00022927"/>
    </source>
</evidence>
<comment type="subunit">
    <text evidence="7">The Tat system comprises two distinct complexes: a TatABC complex, containing multiple copies of TatA, TatB and TatC subunits, and a separate TatA complex, containing only TatA subunits. Substrates initially bind to the TatABC complex, which probably triggers association of the separate TatA complex to form the active translocon.</text>
</comment>
<name>A0ABW5V1U2_9MICO</name>
<dbReference type="PRINTS" id="PR01840">
    <property type="entry name" value="TATCFAMILY"/>
</dbReference>
<comment type="subcellular location">
    <subcellularLocation>
        <location evidence="7">Cell membrane</location>
        <topology evidence="7">Multi-pass membrane protein</topology>
    </subcellularLocation>
    <subcellularLocation>
        <location evidence="1">Membrane</location>
        <topology evidence="1">Multi-pass membrane protein</topology>
    </subcellularLocation>
</comment>